<dbReference type="AlphaFoldDB" id="A0AAV0S4N0"/>
<comment type="caution">
    <text evidence="1">The sequence shown here is derived from an EMBL/GenBank/DDBJ whole genome shotgun (WGS) entry which is preliminary data.</text>
</comment>
<keyword evidence="2" id="KW-1185">Reference proteome</keyword>
<dbReference type="EMBL" id="CAMGYJ010000011">
    <property type="protein sequence ID" value="CAI0626758.1"/>
    <property type="molecule type" value="Genomic_DNA"/>
</dbReference>
<proteinExistence type="predicted"/>
<sequence length="145" mass="16706">QSLHSKVDSCPFREQVLVRKDDQLIRKLLDALIHHSISMPTLDSGQQSLKCWFGALRRPLKRGDLHEVGLWSTEGNSELRDYITGKVEFVNCDNMLELQSWLELGGSILVSTWENICSCYPDDCQWLVIGFDNILLHFHCWSQDS</sequence>
<reference evidence="1" key="1">
    <citation type="submission" date="2022-08" db="EMBL/GenBank/DDBJ databases">
        <authorList>
            <person name="Gutierrez-Valencia J."/>
        </authorList>
    </citation>
    <scope>NUCLEOTIDE SEQUENCE</scope>
</reference>
<evidence type="ECO:0000313" key="1">
    <source>
        <dbReference type="EMBL" id="CAI0626758.1"/>
    </source>
</evidence>
<accession>A0AAV0S4N0</accession>
<dbReference type="Proteomes" id="UP001154282">
    <property type="component" value="Unassembled WGS sequence"/>
</dbReference>
<protein>
    <submittedName>
        <fullName evidence="1">Uncharacterized protein</fullName>
    </submittedName>
</protein>
<evidence type="ECO:0000313" key="2">
    <source>
        <dbReference type="Proteomes" id="UP001154282"/>
    </source>
</evidence>
<organism evidence="1 2">
    <name type="scientific">Linum tenue</name>
    <dbReference type="NCBI Taxonomy" id="586396"/>
    <lineage>
        <taxon>Eukaryota</taxon>
        <taxon>Viridiplantae</taxon>
        <taxon>Streptophyta</taxon>
        <taxon>Embryophyta</taxon>
        <taxon>Tracheophyta</taxon>
        <taxon>Spermatophyta</taxon>
        <taxon>Magnoliopsida</taxon>
        <taxon>eudicotyledons</taxon>
        <taxon>Gunneridae</taxon>
        <taxon>Pentapetalae</taxon>
        <taxon>rosids</taxon>
        <taxon>fabids</taxon>
        <taxon>Malpighiales</taxon>
        <taxon>Linaceae</taxon>
        <taxon>Linum</taxon>
    </lineage>
</organism>
<feature type="non-terminal residue" evidence="1">
    <location>
        <position position="1"/>
    </location>
</feature>
<name>A0AAV0S4N0_9ROSI</name>
<gene>
    <name evidence="1" type="ORF">LITE_LOCUS50995</name>
</gene>